<feature type="non-terminal residue" evidence="1">
    <location>
        <position position="187"/>
    </location>
</feature>
<sequence>MKFKTFPVDFGFFFISFFFSFTLTASAKDFDAKRSPFLNPFLEAEHLYHSGDFDKAQLFYKNYLNGKPSDSRGNTALYRLGTIHQKNNSFIIALRYYKMILHRSPALELAHDAKFGQAQCLFELERYDEAKTLFQEIALSHPDVKKKWQSKVYLGRLDQKRFDYKSAIEKLREIYFHSEVESVRGQA</sequence>
<dbReference type="InterPro" id="IPR011990">
    <property type="entry name" value="TPR-like_helical_dom_sf"/>
</dbReference>
<dbReference type="SUPFAM" id="SSF48452">
    <property type="entry name" value="TPR-like"/>
    <property type="match status" value="1"/>
</dbReference>
<gene>
    <name evidence="1" type="ORF">METZ01_LOCUS204813</name>
</gene>
<organism evidence="1">
    <name type="scientific">marine metagenome</name>
    <dbReference type="NCBI Taxonomy" id="408172"/>
    <lineage>
        <taxon>unclassified sequences</taxon>
        <taxon>metagenomes</taxon>
        <taxon>ecological metagenomes</taxon>
    </lineage>
</organism>
<accession>A0A382ENK7</accession>
<dbReference type="EMBL" id="UINC01045324">
    <property type="protein sequence ID" value="SVB51959.1"/>
    <property type="molecule type" value="Genomic_DNA"/>
</dbReference>
<dbReference type="InterPro" id="IPR019734">
    <property type="entry name" value="TPR_rpt"/>
</dbReference>
<reference evidence="1" key="1">
    <citation type="submission" date="2018-05" db="EMBL/GenBank/DDBJ databases">
        <authorList>
            <person name="Lanie J.A."/>
            <person name="Ng W.-L."/>
            <person name="Kazmierczak K.M."/>
            <person name="Andrzejewski T.M."/>
            <person name="Davidsen T.M."/>
            <person name="Wayne K.J."/>
            <person name="Tettelin H."/>
            <person name="Glass J.I."/>
            <person name="Rusch D."/>
            <person name="Podicherti R."/>
            <person name="Tsui H.-C.T."/>
            <person name="Winkler M.E."/>
        </authorList>
    </citation>
    <scope>NUCLEOTIDE SEQUENCE</scope>
</reference>
<proteinExistence type="predicted"/>
<dbReference type="AlphaFoldDB" id="A0A382ENK7"/>
<protein>
    <submittedName>
        <fullName evidence="1">Uncharacterized protein</fullName>
    </submittedName>
</protein>
<dbReference type="Pfam" id="PF13174">
    <property type="entry name" value="TPR_6"/>
    <property type="match status" value="1"/>
</dbReference>
<name>A0A382ENK7_9ZZZZ</name>
<dbReference type="Gene3D" id="1.25.40.10">
    <property type="entry name" value="Tetratricopeptide repeat domain"/>
    <property type="match status" value="1"/>
</dbReference>
<evidence type="ECO:0000313" key="1">
    <source>
        <dbReference type="EMBL" id="SVB51959.1"/>
    </source>
</evidence>